<comment type="caution">
    <text evidence="2">The sequence shown here is derived from an EMBL/GenBank/DDBJ whole genome shotgun (WGS) entry which is preliminary data.</text>
</comment>
<feature type="region of interest" description="Disordered" evidence="1">
    <location>
        <begin position="1"/>
        <end position="59"/>
    </location>
</feature>
<keyword evidence="3" id="KW-1185">Reference proteome</keyword>
<name>A0AAD7D346_MYCRO</name>
<organism evidence="2 3">
    <name type="scientific">Mycena rosella</name>
    <name type="common">Pink bonnet</name>
    <name type="synonym">Agaricus rosellus</name>
    <dbReference type="NCBI Taxonomy" id="1033263"/>
    <lineage>
        <taxon>Eukaryota</taxon>
        <taxon>Fungi</taxon>
        <taxon>Dikarya</taxon>
        <taxon>Basidiomycota</taxon>
        <taxon>Agaricomycotina</taxon>
        <taxon>Agaricomycetes</taxon>
        <taxon>Agaricomycetidae</taxon>
        <taxon>Agaricales</taxon>
        <taxon>Marasmiineae</taxon>
        <taxon>Mycenaceae</taxon>
        <taxon>Mycena</taxon>
    </lineage>
</organism>
<proteinExistence type="predicted"/>
<protein>
    <submittedName>
        <fullName evidence="2">Uncharacterized protein</fullName>
    </submittedName>
</protein>
<gene>
    <name evidence="2" type="ORF">B0H17DRAFT_1207526</name>
</gene>
<dbReference type="EMBL" id="JARKIE010000146">
    <property type="protein sequence ID" value="KAJ7676137.1"/>
    <property type="molecule type" value="Genomic_DNA"/>
</dbReference>
<dbReference type="AlphaFoldDB" id="A0AAD7D346"/>
<dbReference type="Proteomes" id="UP001221757">
    <property type="component" value="Unassembled WGS sequence"/>
</dbReference>
<reference evidence="2" key="1">
    <citation type="submission" date="2023-03" db="EMBL/GenBank/DDBJ databases">
        <title>Massive genome expansion in bonnet fungi (Mycena s.s.) driven by repeated elements and novel gene families across ecological guilds.</title>
        <authorList>
            <consortium name="Lawrence Berkeley National Laboratory"/>
            <person name="Harder C.B."/>
            <person name="Miyauchi S."/>
            <person name="Viragh M."/>
            <person name="Kuo A."/>
            <person name="Thoen E."/>
            <person name="Andreopoulos B."/>
            <person name="Lu D."/>
            <person name="Skrede I."/>
            <person name="Drula E."/>
            <person name="Henrissat B."/>
            <person name="Morin E."/>
            <person name="Kohler A."/>
            <person name="Barry K."/>
            <person name="LaButti K."/>
            <person name="Morin E."/>
            <person name="Salamov A."/>
            <person name="Lipzen A."/>
            <person name="Mereny Z."/>
            <person name="Hegedus B."/>
            <person name="Baldrian P."/>
            <person name="Stursova M."/>
            <person name="Weitz H."/>
            <person name="Taylor A."/>
            <person name="Grigoriev I.V."/>
            <person name="Nagy L.G."/>
            <person name="Martin F."/>
            <person name="Kauserud H."/>
        </authorList>
    </citation>
    <scope>NUCLEOTIDE SEQUENCE</scope>
    <source>
        <strain evidence="2">CBHHK067</strain>
    </source>
</reference>
<evidence type="ECO:0000313" key="2">
    <source>
        <dbReference type="EMBL" id="KAJ7676137.1"/>
    </source>
</evidence>
<sequence>MLGMLLESEELKDKGPLPQKGKKRKHAEGPAEEMNDDAPQTKKAKRAKAAVEKRATRSTAVSEVLHLQIVTEDKPEDVTEETSAARQQYNVSGMSREEDYDDEYIVDLVESLRNL</sequence>
<accession>A0AAD7D346</accession>
<evidence type="ECO:0000313" key="3">
    <source>
        <dbReference type="Proteomes" id="UP001221757"/>
    </source>
</evidence>
<evidence type="ECO:0000256" key="1">
    <source>
        <dbReference type="SAM" id="MobiDB-lite"/>
    </source>
</evidence>